<accession>A0A0M6WSV4</accession>
<dbReference type="PANTHER" id="PTHR21040">
    <property type="entry name" value="BCDNA.GH04120"/>
    <property type="match status" value="1"/>
</dbReference>
<name>A0A0M6WSV4_9FIRM</name>
<evidence type="ECO:0000256" key="1">
    <source>
        <dbReference type="ARBA" id="ARBA00006285"/>
    </source>
</evidence>
<dbReference type="Gene3D" id="1.20.120.670">
    <property type="entry name" value="N-acetyl-b-d-glucoasminidase"/>
    <property type="match status" value="1"/>
</dbReference>
<dbReference type="PANTHER" id="PTHR21040:SF8">
    <property type="entry name" value="BCDNA.GH04120"/>
    <property type="match status" value="1"/>
</dbReference>
<dbReference type="EMBL" id="CYXX01000023">
    <property type="protein sequence ID" value="CUN23120.1"/>
    <property type="molecule type" value="Genomic_DNA"/>
</dbReference>
<organism evidence="5 7">
    <name type="scientific">Roseburia inulinivorans</name>
    <dbReference type="NCBI Taxonomy" id="360807"/>
    <lineage>
        <taxon>Bacteria</taxon>
        <taxon>Bacillati</taxon>
        <taxon>Bacillota</taxon>
        <taxon>Clostridia</taxon>
        <taxon>Lachnospirales</taxon>
        <taxon>Lachnospiraceae</taxon>
        <taxon>Roseburia</taxon>
    </lineage>
</organism>
<reference evidence="5" key="1">
    <citation type="submission" date="2015-05" db="EMBL/GenBank/DDBJ databases">
        <authorList>
            <person name="Wang D.B."/>
            <person name="Wang M."/>
        </authorList>
    </citation>
    <scope>NUCLEOTIDE SEQUENCE [LARGE SCALE GENOMIC DNA]</scope>
    <source>
        <strain evidence="5">L1-83</strain>
    </source>
</reference>
<dbReference type="GO" id="GO:0005975">
    <property type="term" value="P:carbohydrate metabolic process"/>
    <property type="evidence" value="ECO:0007669"/>
    <property type="project" value="InterPro"/>
</dbReference>
<feature type="domain" description="Glycoside hydrolase family 20 catalytic" evidence="3">
    <location>
        <begin position="147"/>
        <end position="305"/>
    </location>
</feature>
<dbReference type="SUPFAM" id="SSF51445">
    <property type="entry name" value="(Trans)glycosidases"/>
    <property type="match status" value="1"/>
</dbReference>
<keyword evidence="2" id="KW-0378">Hydrolase</keyword>
<keyword evidence="7" id="KW-1185">Reference proteome</keyword>
<dbReference type="RefSeq" id="WP_021924087.1">
    <property type="nucleotide sequence ID" value="NZ_CVRS01000083.1"/>
</dbReference>
<dbReference type="EMBL" id="CVRS01000083">
    <property type="protein sequence ID" value="CRL40626.1"/>
    <property type="molecule type" value="Genomic_DNA"/>
</dbReference>
<evidence type="ECO:0000313" key="6">
    <source>
        <dbReference type="EMBL" id="CUN23120.1"/>
    </source>
</evidence>
<dbReference type="InterPro" id="IPR015883">
    <property type="entry name" value="Glyco_hydro_20_cat"/>
</dbReference>
<sequence length="610" mass="71039">MNLAILNTQQQEQKAIEEMKKYTDLFREEKSLDQTAVIELKNTDRDGYFIHREDDRYVVEYGCLPDMCRALLLLSGMEHQVKQEIGEKCSFSDFGIMLDLSRNAVLKTDTIRQMICYAACLGYKFVGLYMEDTFFVEEEPYFGYMRGRMTHEEICELDRYAKEFGIELRPYIQTLAHLNQIVRYEQYDRITDTKDILLVGDERTETFLDHVIKNISECFSTDFINIGMDEAELLGAGKYLTKNGFKKKSELMMAHLSMVLKLCRKYHLRPQMWSDMFVHMLDNGDNSFTIPEELQIVYWDYYSTEEKRYHDNFEKQLPISRRLGFAGGAWKWTGFVPHNAYSILAGGASMKSCKEFGIDSYTVTCWGDDGAEASCFSVLPTFFKDASVAYESQMNDRSFEKLTGYKFSEFMKIDLVNPYLEDGRIHNNCSKYLLYNDPLIGTFDSVVKEDTAERFAQAEIYMEQAASHGCLAYMFNNMQLLCIVLKHKADLGIRIRKAYTEGEKKELLAIAREDIPVIRRELDAFYVAFEKQWKRENKSFGFEIQTIRIGGLDRRLADTARILKQYANGELACIEELEETYQPFCYFEKNNIEELNYNLWSDIVSPSVIG</sequence>
<dbReference type="InterPro" id="IPR041063">
    <property type="entry name" value="Glyco_H_20C_C"/>
</dbReference>
<evidence type="ECO:0000313" key="5">
    <source>
        <dbReference type="EMBL" id="CRL40626.1"/>
    </source>
</evidence>
<evidence type="ECO:0000313" key="8">
    <source>
        <dbReference type="Proteomes" id="UP000095453"/>
    </source>
</evidence>
<dbReference type="GO" id="GO:0004563">
    <property type="term" value="F:beta-N-acetylhexosaminidase activity"/>
    <property type="evidence" value="ECO:0007669"/>
    <property type="project" value="UniProtKB-ARBA"/>
</dbReference>
<evidence type="ECO:0000259" key="3">
    <source>
        <dbReference type="Pfam" id="PF00728"/>
    </source>
</evidence>
<proteinExistence type="inferred from homology"/>
<dbReference type="Proteomes" id="UP000049828">
    <property type="component" value="Unassembled WGS sequence"/>
</dbReference>
<evidence type="ECO:0000256" key="2">
    <source>
        <dbReference type="ARBA" id="ARBA00022801"/>
    </source>
</evidence>
<evidence type="ECO:0000259" key="4">
    <source>
        <dbReference type="Pfam" id="PF18088"/>
    </source>
</evidence>
<dbReference type="InterPro" id="IPR017853">
    <property type="entry name" value="GH"/>
</dbReference>
<comment type="similarity">
    <text evidence="1">Belongs to the glycosyl hydrolase 20 family.</text>
</comment>
<dbReference type="OrthoDB" id="383771at2"/>
<dbReference type="InterPro" id="IPR038901">
    <property type="entry name" value="HEXDC-like"/>
</dbReference>
<dbReference type="Proteomes" id="UP000095453">
    <property type="component" value="Unassembled WGS sequence"/>
</dbReference>
<dbReference type="Gene3D" id="3.20.20.80">
    <property type="entry name" value="Glycosidases"/>
    <property type="match status" value="1"/>
</dbReference>
<reference evidence="7" key="2">
    <citation type="submission" date="2015-05" db="EMBL/GenBank/DDBJ databases">
        <authorList>
            <consortium name="Pathogen Informatics"/>
        </authorList>
    </citation>
    <scope>NUCLEOTIDE SEQUENCE [LARGE SCALE GENOMIC DNA]</scope>
    <source>
        <strain evidence="6 8">2789STDY5608887</strain>
        <strain evidence="7">L1-83</strain>
    </source>
</reference>
<evidence type="ECO:0000313" key="7">
    <source>
        <dbReference type="Proteomes" id="UP000049828"/>
    </source>
</evidence>
<dbReference type="AlphaFoldDB" id="A0A0M6WSV4"/>
<dbReference type="CDD" id="cd06565">
    <property type="entry name" value="GH20_GcnA-like"/>
    <property type="match status" value="1"/>
</dbReference>
<dbReference type="Pfam" id="PF18088">
    <property type="entry name" value="Glyco_H_20C_C"/>
    <property type="match status" value="1"/>
</dbReference>
<feature type="domain" description="Glycoside Hydrolase 20C C-terminal" evidence="4">
    <location>
        <begin position="407"/>
        <end position="590"/>
    </location>
</feature>
<protein>
    <submittedName>
        <fullName evidence="5">N-acetyl-beta-hexosaminidase</fullName>
    </submittedName>
</protein>
<gene>
    <name evidence="6" type="ORF">ERS852444_02628</name>
    <name evidence="5" type="ORF">RIL183_26931</name>
</gene>
<dbReference type="Pfam" id="PF00728">
    <property type="entry name" value="Glyco_hydro_20"/>
    <property type="match status" value="1"/>
</dbReference>